<protein>
    <submittedName>
        <fullName evidence="7">GNAT family N-acetyltransferase</fullName>
    </submittedName>
</protein>
<dbReference type="InterPro" id="IPR016181">
    <property type="entry name" value="Acyl_CoA_acyltransferase"/>
</dbReference>
<keyword evidence="3 5" id="KW-0808">Transferase</keyword>
<dbReference type="InterPro" id="IPR000182">
    <property type="entry name" value="GNAT_dom"/>
</dbReference>
<dbReference type="NCBIfam" id="NF002367">
    <property type="entry name" value="PRK01346.1-4"/>
    <property type="match status" value="1"/>
</dbReference>
<dbReference type="HAMAP" id="MF_01812">
    <property type="entry name" value="Eis"/>
    <property type="match status" value="1"/>
</dbReference>
<name>A0A848KG90_9NOCA</name>
<dbReference type="Pfam" id="PF13527">
    <property type="entry name" value="Acetyltransf_9"/>
    <property type="match status" value="1"/>
</dbReference>
<gene>
    <name evidence="7" type="ORF">FGL95_07850</name>
</gene>
<dbReference type="EMBL" id="VCQU01000002">
    <property type="protein sequence ID" value="NMN94947.1"/>
    <property type="molecule type" value="Genomic_DNA"/>
</dbReference>
<feature type="domain" description="N-acetyltransferase" evidence="6">
    <location>
        <begin position="33"/>
        <end position="176"/>
    </location>
</feature>
<comment type="subunit">
    <text evidence="5">Homohexamer; trimer of dimers.</text>
</comment>
<dbReference type="GO" id="GO:0034069">
    <property type="term" value="F:aminoglycoside N-acetyltransferase activity"/>
    <property type="evidence" value="ECO:0007669"/>
    <property type="project" value="TreeGrafter"/>
</dbReference>
<dbReference type="SUPFAM" id="SSF55718">
    <property type="entry name" value="SCP-like"/>
    <property type="match status" value="1"/>
</dbReference>
<dbReference type="Pfam" id="PF17668">
    <property type="entry name" value="Acetyltransf_17"/>
    <property type="match status" value="1"/>
</dbReference>
<evidence type="ECO:0000313" key="7">
    <source>
        <dbReference type="EMBL" id="NMN94947.1"/>
    </source>
</evidence>
<dbReference type="PROSITE" id="PS51186">
    <property type="entry name" value="GNAT"/>
    <property type="match status" value="1"/>
</dbReference>
<dbReference type="AlphaFoldDB" id="A0A848KG90"/>
<comment type="caution">
    <text evidence="7">The sequence shown here is derived from an EMBL/GenBank/DDBJ whole genome shotgun (WGS) entry which is preliminary data.</text>
</comment>
<feature type="active site" description="Proton acceptor; via carboxylate" evidence="5">
    <location>
        <position position="424"/>
    </location>
</feature>
<evidence type="ECO:0000259" key="6">
    <source>
        <dbReference type="PROSITE" id="PS51186"/>
    </source>
</evidence>
<evidence type="ECO:0000256" key="5">
    <source>
        <dbReference type="HAMAP-Rule" id="MF_01812"/>
    </source>
</evidence>
<evidence type="ECO:0000313" key="8">
    <source>
        <dbReference type="Proteomes" id="UP000535543"/>
    </source>
</evidence>
<feature type="binding site" evidence="5">
    <location>
        <begin position="110"/>
        <end position="112"/>
    </location>
    <ligand>
        <name>acetyl-CoA</name>
        <dbReference type="ChEBI" id="CHEBI:57288"/>
    </ligand>
</feature>
<dbReference type="Pfam" id="PF13530">
    <property type="entry name" value="SCP2_2"/>
    <property type="match status" value="1"/>
</dbReference>
<dbReference type="PANTHER" id="PTHR37817:SF1">
    <property type="entry name" value="N-ACETYLTRANSFERASE EIS"/>
    <property type="match status" value="1"/>
</dbReference>
<keyword evidence="4 5" id="KW-0012">Acyltransferase</keyword>
<feature type="binding site" evidence="5">
    <location>
        <begin position="146"/>
        <end position="147"/>
    </location>
    <ligand>
        <name>acetyl-CoA</name>
        <dbReference type="ChEBI" id="CHEBI:57288"/>
    </ligand>
</feature>
<dbReference type="InterPro" id="IPR025559">
    <property type="entry name" value="Eis_dom"/>
</dbReference>
<evidence type="ECO:0000256" key="3">
    <source>
        <dbReference type="ARBA" id="ARBA00022679"/>
    </source>
</evidence>
<dbReference type="Proteomes" id="UP000535543">
    <property type="component" value="Unassembled WGS sequence"/>
</dbReference>
<dbReference type="PANTHER" id="PTHR37817">
    <property type="entry name" value="N-ACETYLTRANSFERASE EIS"/>
    <property type="match status" value="1"/>
</dbReference>
<keyword evidence="2" id="KW-1036">Host cytoplasmic vesicle</keyword>
<comment type="similarity">
    <text evidence="1 5">Belongs to the acetyltransferase Eis family.</text>
</comment>
<dbReference type="InterPro" id="IPR041380">
    <property type="entry name" value="Acetyltransf_17"/>
</dbReference>
<dbReference type="GO" id="GO:0030649">
    <property type="term" value="P:aminoglycoside antibiotic catabolic process"/>
    <property type="evidence" value="ECO:0007669"/>
    <property type="project" value="TreeGrafter"/>
</dbReference>
<proteinExistence type="inferred from homology"/>
<reference evidence="7 8" key="2">
    <citation type="submission" date="2020-06" db="EMBL/GenBank/DDBJ databases">
        <title>Antribacter stalactiti gen. nov., sp. nov., a new member of the family Nacardiaceae isolated from a cave.</title>
        <authorList>
            <person name="Kim I.S."/>
        </authorList>
    </citation>
    <scope>NUCLEOTIDE SEQUENCE [LARGE SCALE GENOMIC DNA]</scope>
    <source>
        <strain evidence="7 8">YC2-7</strain>
    </source>
</reference>
<accession>A0A848KG90</accession>
<dbReference type="Gene3D" id="3.40.630.30">
    <property type="match status" value="2"/>
</dbReference>
<dbReference type="Gene3D" id="3.30.1050.10">
    <property type="entry name" value="SCP2 sterol-binding domain"/>
    <property type="match status" value="1"/>
</dbReference>
<sequence>MAAVSELRPRHRDAEIRWPRRQGDGIHIGVNAVTIRPGTLDDWPAATRLFEFAFGHRSSDEVLAAWSGEIGDSMVVATDTGSVVGQTMDLPMTTTVPGGAQLTGRGISLVAVAPTHRRRGLLRAMFTEQHKRIAASGVPLALLTASEASIYGRFGYGAATIESRVRIDRRLAKMHAGVPDPGGVRVVSVAEATELVPAIYERWQALTPGAQVRPKAMLDRYLANADKPGSTPPYAIVHRDGYALFARRTKDNEGIARVFEFRAVTADAHAALWRILLSLDLVTYVEAVQSPEDPLQYMLTDSRLVEVDEREDALWVRIMDVPAALEARTYSADLDVVVEVRDGFLDAGGTFALTVADGKARCVRTEAPAQVSLDLAVLGSLYLGAHRARVLAAAHRLWAKDSETLRVFDLAFQTDRAAEMGWGF</sequence>
<evidence type="ECO:0000256" key="4">
    <source>
        <dbReference type="ARBA" id="ARBA00023315"/>
    </source>
</evidence>
<evidence type="ECO:0000256" key="1">
    <source>
        <dbReference type="ARBA" id="ARBA00009213"/>
    </source>
</evidence>
<dbReference type="SUPFAM" id="SSF55729">
    <property type="entry name" value="Acyl-CoA N-acyltransferases (Nat)"/>
    <property type="match status" value="1"/>
</dbReference>
<reference evidence="7 8" key="1">
    <citation type="submission" date="2019-05" db="EMBL/GenBank/DDBJ databases">
        <authorList>
            <person name="Lee S.D."/>
        </authorList>
    </citation>
    <scope>NUCLEOTIDE SEQUENCE [LARGE SCALE GENOMIC DNA]</scope>
    <source>
        <strain evidence="7 8">YC2-7</strain>
    </source>
</reference>
<dbReference type="InterPro" id="IPR036527">
    <property type="entry name" value="SCP2_sterol-bd_dom_sf"/>
</dbReference>
<keyword evidence="8" id="KW-1185">Reference proteome</keyword>
<organism evidence="7 8">
    <name type="scientific">Antrihabitans stalactiti</name>
    <dbReference type="NCBI Taxonomy" id="2584121"/>
    <lineage>
        <taxon>Bacteria</taxon>
        <taxon>Bacillati</taxon>
        <taxon>Actinomycetota</taxon>
        <taxon>Actinomycetes</taxon>
        <taxon>Mycobacteriales</taxon>
        <taxon>Nocardiaceae</taxon>
        <taxon>Antrihabitans</taxon>
    </lineage>
</organism>
<feature type="binding site" evidence="5">
    <location>
        <begin position="118"/>
        <end position="123"/>
    </location>
    <ligand>
        <name>acetyl-CoA</name>
        <dbReference type="ChEBI" id="CHEBI:57288"/>
    </ligand>
</feature>
<dbReference type="InterPro" id="IPR022902">
    <property type="entry name" value="NAcTrfase_Eis"/>
</dbReference>
<dbReference type="InterPro" id="IPR051554">
    <property type="entry name" value="Acetyltransferase_Eis"/>
</dbReference>
<feature type="active site" description="Proton donor" evidence="5">
    <location>
        <position position="151"/>
    </location>
</feature>
<evidence type="ECO:0000256" key="2">
    <source>
        <dbReference type="ARBA" id="ARBA00022488"/>
    </source>
</evidence>